<dbReference type="STRING" id="1385511.GCA_000425225_03169"/>
<sequence>MDGIYFIYINWLLWVTVYFFMPKSQKRTGISISLLLLIITFSFEIKISFILINVANVCITIISIVVIAMHAKQIRTTCLALSVCIGYVGALLWEMVSPVWIFAPRLLVYSLLAFLLMLFISHSMWLRMAIWGLGASVGEIIYSFILMDYGFQDAAGDKGFLDIYSVVIVLIVITSLVGKFTTWMENTITEIVKRKAGIKT</sequence>
<accession>A0A0A5HLZ1</accession>
<dbReference type="eggNOG" id="ENOG5032UEW">
    <property type="taxonomic scope" value="Bacteria"/>
</dbReference>
<feature type="transmembrane region" description="Helical" evidence="1">
    <location>
        <begin position="128"/>
        <end position="151"/>
    </location>
</feature>
<dbReference type="EMBL" id="AVPF01000051">
    <property type="protein sequence ID" value="KGX84647.1"/>
    <property type="molecule type" value="Genomic_DNA"/>
</dbReference>
<proteinExistence type="predicted"/>
<name>A0A0A5HLZ1_9BACI</name>
<keyword evidence="1" id="KW-0812">Transmembrane</keyword>
<feature type="transmembrane region" description="Helical" evidence="1">
    <location>
        <begin position="49"/>
        <end position="69"/>
    </location>
</feature>
<reference evidence="2 3" key="1">
    <citation type="submission" date="2013-08" db="EMBL/GenBank/DDBJ databases">
        <authorList>
            <person name="Huang J."/>
            <person name="Wang G."/>
        </authorList>
    </citation>
    <scope>NUCLEOTIDE SEQUENCE [LARGE SCALE GENOMIC DNA]</scope>
    <source>
        <strain evidence="2 3">BH030004</strain>
    </source>
</reference>
<organism evidence="2 3">
    <name type="scientific">Pontibacillus marinus BH030004 = DSM 16465</name>
    <dbReference type="NCBI Taxonomy" id="1385511"/>
    <lineage>
        <taxon>Bacteria</taxon>
        <taxon>Bacillati</taxon>
        <taxon>Bacillota</taxon>
        <taxon>Bacilli</taxon>
        <taxon>Bacillales</taxon>
        <taxon>Bacillaceae</taxon>
        <taxon>Pontibacillus</taxon>
    </lineage>
</organism>
<dbReference type="Pfam" id="PF24124">
    <property type="entry name" value="YphA"/>
    <property type="match status" value="1"/>
</dbReference>
<evidence type="ECO:0000313" key="3">
    <source>
        <dbReference type="Proteomes" id="UP000030403"/>
    </source>
</evidence>
<feature type="transmembrane region" description="Helical" evidence="1">
    <location>
        <begin position="6"/>
        <end position="21"/>
    </location>
</feature>
<feature type="transmembrane region" description="Helical" evidence="1">
    <location>
        <begin position="163"/>
        <end position="184"/>
    </location>
</feature>
<dbReference type="Proteomes" id="UP000030403">
    <property type="component" value="Unassembled WGS sequence"/>
</dbReference>
<gene>
    <name evidence="2" type="ORF">N783_16310</name>
</gene>
<keyword evidence="3" id="KW-1185">Reference proteome</keyword>
<dbReference type="InterPro" id="IPR014617">
    <property type="entry name" value="YphA_Bacsu"/>
</dbReference>
<evidence type="ECO:0000256" key="1">
    <source>
        <dbReference type="SAM" id="Phobius"/>
    </source>
</evidence>
<feature type="transmembrane region" description="Helical" evidence="1">
    <location>
        <begin position="99"/>
        <end position="121"/>
    </location>
</feature>
<evidence type="ECO:0000313" key="2">
    <source>
        <dbReference type="EMBL" id="KGX84647.1"/>
    </source>
</evidence>
<dbReference type="AlphaFoldDB" id="A0A0A5HLZ1"/>
<feature type="transmembrane region" description="Helical" evidence="1">
    <location>
        <begin position="28"/>
        <end position="43"/>
    </location>
</feature>
<feature type="transmembrane region" description="Helical" evidence="1">
    <location>
        <begin position="76"/>
        <end position="93"/>
    </location>
</feature>
<comment type="caution">
    <text evidence="2">The sequence shown here is derived from an EMBL/GenBank/DDBJ whole genome shotgun (WGS) entry which is preliminary data.</text>
</comment>
<dbReference type="OrthoDB" id="2965169at2"/>
<protein>
    <submittedName>
        <fullName evidence="2">Uncharacterized protein</fullName>
    </submittedName>
</protein>
<dbReference type="RefSeq" id="WP_027446788.1">
    <property type="nucleotide sequence ID" value="NZ_AULJ01000041.1"/>
</dbReference>
<keyword evidence="1" id="KW-0472">Membrane</keyword>
<keyword evidence="1" id="KW-1133">Transmembrane helix</keyword>